<protein>
    <recommendedName>
        <fullName evidence="7 8">6,7-dimethyl-8-ribityllumazine synthase</fullName>
        <shortName evidence="8">DMRL synthase</shortName>
        <shortName evidence="8">LS</shortName>
        <shortName evidence="8">Lumazine synthase</shortName>
        <ecNumber evidence="3 8">2.5.1.78</ecNumber>
    </recommendedName>
</protein>
<comment type="subunit">
    <text evidence="8">Forms an icosahedral capsid composed of 60 subunits, arranged as a dodecamer of pentamers.</text>
</comment>
<evidence type="ECO:0000256" key="5">
    <source>
        <dbReference type="ARBA" id="ARBA00022679"/>
    </source>
</evidence>
<evidence type="ECO:0000256" key="8">
    <source>
        <dbReference type="HAMAP-Rule" id="MF_00178"/>
    </source>
</evidence>
<dbReference type="EMBL" id="WOCA01000005">
    <property type="protein sequence ID" value="MUK88383.1"/>
    <property type="molecule type" value="Genomic_DNA"/>
</dbReference>
<dbReference type="CDD" id="cd09209">
    <property type="entry name" value="Lumazine_synthase-I"/>
    <property type="match status" value="1"/>
</dbReference>
<evidence type="ECO:0000256" key="2">
    <source>
        <dbReference type="ARBA" id="ARBA00007424"/>
    </source>
</evidence>
<dbReference type="Pfam" id="PF00885">
    <property type="entry name" value="DMRL_synthase"/>
    <property type="match status" value="1"/>
</dbReference>
<evidence type="ECO:0000256" key="3">
    <source>
        <dbReference type="ARBA" id="ARBA00012664"/>
    </source>
</evidence>
<dbReference type="InterPro" id="IPR036467">
    <property type="entry name" value="LS/RS_sf"/>
</dbReference>
<dbReference type="EC" id="2.5.1.78" evidence="3 8"/>
<organism evidence="9 10">
    <name type="scientific">Ornithinibacillus caprae</name>
    <dbReference type="NCBI Taxonomy" id="2678566"/>
    <lineage>
        <taxon>Bacteria</taxon>
        <taxon>Bacillati</taxon>
        <taxon>Bacillota</taxon>
        <taxon>Bacilli</taxon>
        <taxon>Bacillales</taxon>
        <taxon>Bacillaceae</taxon>
        <taxon>Ornithinibacillus</taxon>
    </lineage>
</organism>
<dbReference type="GO" id="GO:0009349">
    <property type="term" value="C:riboflavin synthase complex"/>
    <property type="evidence" value="ECO:0007669"/>
    <property type="project" value="UniProtKB-UniRule"/>
</dbReference>
<dbReference type="GO" id="GO:0000906">
    <property type="term" value="F:6,7-dimethyl-8-ribityllumazine synthase activity"/>
    <property type="evidence" value="ECO:0007669"/>
    <property type="project" value="UniProtKB-UniRule"/>
</dbReference>
<keyword evidence="5 8" id="KW-0808">Transferase</keyword>
<evidence type="ECO:0000256" key="6">
    <source>
        <dbReference type="ARBA" id="ARBA00048785"/>
    </source>
</evidence>
<dbReference type="NCBIfam" id="NF000812">
    <property type="entry name" value="PRK00061.1-4"/>
    <property type="match status" value="1"/>
</dbReference>
<feature type="binding site" evidence="8">
    <location>
        <position position="23"/>
    </location>
    <ligand>
        <name>5-amino-6-(D-ribitylamino)uracil</name>
        <dbReference type="ChEBI" id="CHEBI:15934"/>
    </ligand>
</feature>
<feature type="binding site" evidence="8">
    <location>
        <position position="114"/>
    </location>
    <ligand>
        <name>5-amino-6-(D-ribitylamino)uracil</name>
        <dbReference type="ChEBI" id="CHEBI:15934"/>
    </ligand>
</feature>
<feature type="binding site" evidence="8">
    <location>
        <begin position="81"/>
        <end position="83"/>
    </location>
    <ligand>
        <name>5-amino-6-(D-ribitylamino)uracil</name>
        <dbReference type="ChEBI" id="CHEBI:15934"/>
    </ligand>
</feature>
<comment type="similarity">
    <text evidence="2 8">Belongs to the DMRL synthase family.</text>
</comment>
<name>A0A6N8FFV7_9BACI</name>
<dbReference type="Proteomes" id="UP000469125">
    <property type="component" value="Unassembled WGS sequence"/>
</dbReference>
<dbReference type="NCBIfam" id="TIGR00114">
    <property type="entry name" value="lumazine-synth"/>
    <property type="match status" value="1"/>
</dbReference>
<reference evidence="9 10" key="1">
    <citation type="submission" date="2019-11" db="EMBL/GenBank/DDBJ databases">
        <authorList>
            <person name="Li X."/>
        </authorList>
    </citation>
    <scope>NUCLEOTIDE SEQUENCE [LARGE SCALE GENOMIC DNA]</scope>
    <source>
        <strain evidence="9 10">L9</strain>
    </source>
</reference>
<dbReference type="PANTHER" id="PTHR21058">
    <property type="entry name" value="6,7-DIMETHYL-8-RIBITYLLUMAZINE SYNTHASE DMRL SYNTHASE LUMAZINE SYNTHASE"/>
    <property type="match status" value="1"/>
</dbReference>
<gene>
    <name evidence="8" type="primary">ribH</name>
    <name evidence="9" type="ORF">GMD78_08270</name>
</gene>
<sequence length="154" mass="16185">MGKTIAGNLVGSNLKIGIIVGRFNEFITSKLLDGAIDTLKRHGVDESNIDVAWVPGAFEIPLVAQKMAQNSEYDAVITLGTVIRGSTPHFDYVCNEAAKGVSQAALQSGKPVIFGVLTTETIEQAIERAGTKAGNKGSEAAVSAIEMANLVNQL</sequence>
<feature type="active site" description="Proton donor" evidence="8">
    <location>
        <position position="89"/>
    </location>
</feature>
<comment type="function">
    <text evidence="8">Catalyzes the formation of 6,7-dimethyl-8-ribityllumazine by condensation of 5-amino-6-(D-ribitylamino)uracil with 3,4-dihydroxy-2-butanone 4-phosphate. This is the penultimate step in the biosynthesis of riboflavin.</text>
</comment>
<feature type="binding site" evidence="8">
    <location>
        <position position="128"/>
    </location>
    <ligand>
        <name>(2S)-2-hydroxy-3-oxobutyl phosphate</name>
        <dbReference type="ChEBI" id="CHEBI:58830"/>
    </ligand>
</feature>
<evidence type="ECO:0000256" key="7">
    <source>
        <dbReference type="ARBA" id="ARBA00072606"/>
    </source>
</evidence>
<keyword evidence="4 8" id="KW-0686">Riboflavin biosynthesis</keyword>
<dbReference type="Gene3D" id="3.40.50.960">
    <property type="entry name" value="Lumazine/riboflavin synthase"/>
    <property type="match status" value="1"/>
</dbReference>
<dbReference type="InterPro" id="IPR002180">
    <property type="entry name" value="LS/RS"/>
</dbReference>
<dbReference type="AlphaFoldDB" id="A0A6N8FFV7"/>
<dbReference type="GO" id="GO:0005829">
    <property type="term" value="C:cytosol"/>
    <property type="evidence" value="ECO:0007669"/>
    <property type="project" value="TreeGrafter"/>
</dbReference>
<dbReference type="SUPFAM" id="SSF52121">
    <property type="entry name" value="Lumazine synthase"/>
    <property type="match status" value="1"/>
</dbReference>
<keyword evidence="10" id="KW-1185">Reference proteome</keyword>
<dbReference type="HAMAP" id="MF_00178">
    <property type="entry name" value="Lumazine_synth"/>
    <property type="match status" value="1"/>
</dbReference>
<comment type="caution">
    <text evidence="9">The sequence shown here is derived from an EMBL/GenBank/DDBJ whole genome shotgun (WGS) entry which is preliminary data.</text>
</comment>
<proteinExistence type="inferred from homology"/>
<evidence type="ECO:0000313" key="10">
    <source>
        <dbReference type="Proteomes" id="UP000469125"/>
    </source>
</evidence>
<evidence type="ECO:0000256" key="4">
    <source>
        <dbReference type="ARBA" id="ARBA00022619"/>
    </source>
</evidence>
<dbReference type="FunFam" id="3.40.50.960:FF:000001">
    <property type="entry name" value="6,7-dimethyl-8-ribityllumazine synthase"/>
    <property type="match status" value="1"/>
</dbReference>
<feature type="binding site" evidence="8">
    <location>
        <begin position="57"/>
        <end position="59"/>
    </location>
    <ligand>
        <name>5-amino-6-(D-ribitylamino)uracil</name>
        <dbReference type="ChEBI" id="CHEBI:15934"/>
    </ligand>
</feature>
<comment type="catalytic activity">
    <reaction evidence="6 8">
        <text>(2S)-2-hydroxy-3-oxobutyl phosphate + 5-amino-6-(D-ribitylamino)uracil = 6,7-dimethyl-8-(1-D-ribityl)lumazine + phosphate + 2 H2O + H(+)</text>
        <dbReference type="Rhea" id="RHEA:26152"/>
        <dbReference type="ChEBI" id="CHEBI:15377"/>
        <dbReference type="ChEBI" id="CHEBI:15378"/>
        <dbReference type="ChEBI" id="CHEBI:15934"/>
        <dbReference type="ChEBI" id="CHEBI:43474"/>
        <dbReference type="ChEBI" id="CHEBI:58201"/>
        <dbReference type="ChEBI" id="CHEBI:58830"/>
        <dbReference type="EC" id="2.5.1.78"/>
    </reaction>
</comment>
<dbReference type="InterPro" id="IPR034964">
    <property type="entry name" value="LS"/>
</dbReference>
<dbReference type="UniPathway" id="UPA00275">
    <property type="reaction ID" value="UER00404"/>
</dbReference>
<evidence type="ECO:0000313" key="9">
    <source>
        <dbReference type="EMBL" id="MUK88383.1"/>
    </source>
</evidence>
<comment type="pathway">
    <text evidence="1 8">Cofactor biosynthesis; riboflavin biosynthesis; riboflavin from 2-hydroxy-3-oxobutyl phosphate and 5-amino-6-(D-ribitylamino)uracil: step 1/2.</text>
</comment>
<dbReference type="GO" id="GO:0009231">
    <property type="term" value="P:riboflavin biosynthetic process"/>
    <property type="evidence" value="ECO:0007669"/>
    <property type="project" value="UniProtKB-UniRule"/>
</dbReference>
<accession>A0A6N8FFV7</accession>
<feature type="binding site" evidence="8">
    <location>
        <begin position="86"/>
        <end position="87"/>
    </location>
    <ligand>
        <name>(2S)-2-hydroxy-3-oxobutyl phosphate</name>
        <dbReference type="ChEBI" id="CHEBI:58830"/>
    </ligand>
</feature>
<dbReference type="PANTHER" id="PTHR21058:SF0">
    <property type="entry name" value="6,7-DIMETHYL-8-RIBITYLLUMAZINE SYNTHASE"/>
    <property type="match status" value="1"/>
</dbReference>
<evidence type="ECO:0000256" key="1">
    <source>
        <dbReference type="ARBA" id="ARBA00004917"/>
    </source>
</evidence>
<dbReference type="RefSeq" id="WP_155668373.1">
    <property type="nucleotide sequence ID" value="NZ_WOCA01000005.1"/>
</dbReference>